<sequence length="452" mass="52686">MNYYKKLSLLFSGILIIISLTGCKNESMKSPEKLLDKPITDQANYQLYKDIRNLTPGDNDFILPKNADDVGRINLIDLNNDSNEEVIVFKKKENENPNLNSIYTYIFETKENKLVEETLNTIRISGDSIKYANFVDLNNDGKKEIILQIRNRGFENVYIYKYIGNKIKKVGEYTSSKYAVKLNLFDYNGDGKKEILALIQDLSSYEVSVNEMILKDNKIIFNENLHTKNIDNLDKIDILNGRVSNNTNGSMIIYQSLNGSSNIQILIYKDGKFQKTLDDQNDKVKNPFTLRPSDVNGNEVLEIPKMEFKYSNNTPNESKVISWYEWDGLLGSDSKLNLTNQIFYSYDYNFKIMIPESLNYRFFIRQEFENDKNTFEVFARESDSKLVKLYDIVVLLKNNEEYKKSNNNTSNSNILYENEDYKYIVANIDLKAMKKYNLNIKDINKSFYQINK</sequence>
<keyword evidence="1" id="KW-0732">Signal</keyword>
<protein>
    <submittedName>
        <fullName evidence="2">VCBS repeat-containing protein</fullName>
    </submittedName>
</protein>
<dbReference type="EMBL" id="JABGBW010000002">
    <property type="protein sequence ID" value="MBC2575732.1"/>
    <property type="molecule type" value="Genomic_DNA"/>
</dbReference>
<dbReference type="PROSITE" id="PS51257">
    <property type="entry name" value="PROKAR_LIPOPROTEIN"/>
    <property type="match status" value="1"/>
</dbReference>
<dbReference type="InterPro" id="IPR028994">
    <property type="entry name" value="Integrin_alpha_N"/>
</dbReference>
<name>A0ABR6TJZ6_9FIRM</name>
<gene>
    <name evidence="2" type="ORF">HLB29_03440</name>
</gene>
<dbReference type="Pfam" id="PF13517">
    <property type="entry name" value="FG-GAP_3"/>
    <property type="match status" value="1"/>
</dbReference>
<accession>A0ABR6TJZ6</accession>
<dbReference type="RefSeq" id="WP_185623760.1">
    <property type="nucleotide sequence ID" value="NZ_JABGBW010000002.1"/>
</dbReference>
<proteinExistence type="predicted"/>
<dbReference type="InterPro" id="IPR013517">
    <property type="entry name" value="FG-GAP"/>
</dbReference>
<dbReference type="Proteomes" id="UP000713904">
    <property type="component" value="Unassembled WGS sequence"/>
</dbReference>
<evidence type="ECO:0000313" key="3">
    <source>
        <dbReference type="Proteomes" id="UP000713904"/>
    </source>
</evidence>
<reference evidence="2 3" key="1">
    <citation type="submission" date="2020-05" db="EMBL/GenBank/DDBJ databases">
        <title>Draft genome of xy-202 and genomic insight in genome of the genus Peptostreptococcus.</title>
        <authorList>
            <person name="Zhang Z."/>
        </authorList>
    </citation>
    <scope>NUCLEOTIDE SEQUENCE [LARGE SCALE GENOMIC DNA]</scope>
    <source>
        <strain evidence="2 3">DSM 27025</strain>
    </source>
</reference>
<evidence type="ECO:0000256" key="1">
    <source>
        <dbReference type="ARBA" id="ARBA00022729"/>
    </source>
</evidence>
<dbReference type="SUPFAM" id="SSF69318">
    <property type="entry name" value="Integrin alpha N-terminal domain"/>
    <property type="match status" value="1"/>
</dbReference>
<evidence type="ECO:0000313" key="2">
    <source>
        <dbReference type="EMBL" id="MBC2575732.1"/>
    </source>
</evidence>
<keyword evidence="3" id="KW-1185">Reference proteome</keyword>
<comment type="caution">
    <text evidence="2">The sequence shown here is derived from an EMBL/GenBank/DDBJ whole genome shotgun (WGS) entry which is preliminary data.</text>
</comment>
<organism evidence="2 3">
    <name type="scientific">Peptostreptococcus canis</name>
    <dbReference type="NCBI Taxonomy" id="1159213"/>
    <lineage>
        <taxon>Bacteria</taxon>
        <taxon>Bacillati</taxon>
        <taxon>Bacillota</taxon>
        <taxon>Clostridia</taxon>
        <taxon>Peptostreptococcales</taxon>
        <taxon>Peptostreptococcaceae</taxon>
        <taxon>Peptostreptococcus</taxon>
    </lineage>
</organism>